<comment type="subcellular location">
    <subcellularLocation>
        <location evidence="1">Cytoplasm</location>
    </subcellularLocation>
</comment>
<keyword evidence="5" id="KW-0378">Hydrolase</keyword>
<keyword evidence="6" id="KW-0720">Serine protease</keyword>
<dbReference type="SUPFAM" id="SSF52096">
    <property type="entry name" value="ClpP/crotonase"/>
    <property type="match status" value="1"/>
</dbReference>
<keyword evidence="7" id="KW-0732">Signal</keyword>
<evidence type="ECO:0000256" key="5">
    <source>
        <dbReference type="ARBA" id="ARBA00022801"/>
    </source>
</evidence>
<keyword evidence="3" id="KW-0963">Cytoplasm</keyword>
<dbReference type="InterPro" id="IPR005151">
    <property type="entry name" value="Tail-specific_protease"/>
</dbReference>
<dbReference type="Pfam" id="PF03572">
    <property type="entry name" value="Peptidase_S41"/>
    <property type="match status" value="1"/>
</dbReference>
<dbReference type="AlphaFoldDB" id="A0A1Y3QZT6"/>
<evidence type="ECO:0000256" key="7">
    <source>
        <dbReference type="SAM" id="SignalP"/>
    </source>
</evidence>
<name>A0A1Y3QZT6_9BACT</name>
<gene>
    <name evidence="9" type="ORF">B5G41_05390</name>
</gene>
<comment type="caution">
    <text evidence="9">The sequence shown here is derived from an EMBL/GenBank/DDBJ whole genome shotgun (WGS) entry which is preliminary data.</text>
</comment>
<evidence type="ECO:0000313" key="9">
    <source>
        <dbReference type="EMBL" id="OUN03897.1"/>
    </source>
</evidence>
<feature type="domain" description="Tail specific protease" evidence="8">
    <location>
        <begin position="160"/>
        <end position="379"/>
    </location>
</feature>
<keyword evidence="4" id="KW-0645">Protease</keyword>
<dbReference type="SMART" id="SM00245">
    <property type="entry name" value="TSPc"/>
    <property type="match status" value="1"/>
</dbReference>
<dbReference type="InterPro" id="IPR029045">
    <property type="entry name" value="ClpP/crotonase-like_dom_sf"/>
</dbReference>
<evidence type="ECO:0000256" key="4">
    <source>
        <dbReference type="ARBA" id="ARBA00022670"/>
    </source>
</evidence>
<dbReference type="InterPro" id="IPR012393">
    <property type="entry name" value="Tricorn_protease"/>
</dbReference>
<evidence type="ECO:0000256" key="1">
    <source>
        <dbReference type="ARBA" id="ARBA00004496"/>
    </source>
</evidence>
<dbReference type="Gene3D" id="3.30.750.44">
    <property type="match status" value="1"/>
</dbReference>
<dbReference type="GO" id="GO:0006508">
    <property type="term" value="P:proteolysis"/>
    <property type="evidence" value="ECO:0007669"/>
    <property type="project" value="UniProtKB-KW"/>
</dbReference>
<dbReference type="eggNOG" id="COG0793">
    <property type="taxonomic scope" value="Bacteria"/>
</dbReference>
<dbReference type="GO" id="GO:0005737">
    <property type="term" value="C:cytoplasm"/>
    <property type="evidence" value="ECO:0007669"/>
    <property type="project" value="UniProtKB-SubCell"/>
</dbReference>
<evidence type="ECO:0000259" key="8">
    <source>
        <dbReference type="SMART" id="SM00245"/>
    </source>
</evidence>
<dbReference type="PANTHER" id="PTHR43253">
    <property type="entry name" value="TRICORN PROTEASE HOMOLOG 2-RELATED"/>
    <property type="match status" value="1"/>
</dbReference>
<evidence type="ECO:0000256" key="2">
    <source>
        <dbReference type="ARBA" id="ARBA00008524"/>
    </source>
</evidence>
<dbReference type="Proteomes" id="UP000195772">
    <property type="component" value="Unassembled WGS sequence"/>
</dbReference>
<protein>
    <recommendedName>
        <fullName evidence="8">Tail specific protease domain-containing protein</fullName>
    </recommendedName>
</protein>
<proteinExistence type="inferred from homology"/>
<dbReference type="PANTHER" id="PTHR43253:SF1">
    <property type="entry name" value="TRICORN PROTEASE HOMOLOG 2-RELATED"/>
    <property type="match status" value="1"/>
</dbReference>
<evidence type="ECO:0000256" key="3">
    <source>
        <dbReference type="ARBA" id="ARBA00022490"/>
    </source>
</evidence>
<feature type="chain" id="PRO_5013277338" description="Tail specific protease domain-containing protein" evidence="7">
    <location>
        <begin position="22"/>
        <end position="407"/>
    </location>
</feature>
<accession>A0A1Y3QZT6</accession>
<dbReference type="GO" id="GO:0008236">
    <property type="term" value="F:serine-type peptidase activity"/>
    <property type="evidence" value="ECO:0007669"/>
    <property type="project" value="UniProtKB-KW"/>
</dbReference>
<feature type="signal peptide" evidence="7">
    <location>
        <begin position="1"/>
        <end position="21"/>
    </location>
</feature>
<dbReference type="RefSeq" id="WP_087401683.1">
    <property type="nucleotide sequence ID" value="NZ_NFHB01000003.1"/>
</dbReference>
<reference evidence="10" key="1">
    <citation type="submission" date="2017-04" db="EMBL/GenBank/DDBJ databases">
        <title>Function of individual gut microbiota members based on whole genome sequencing of pure cultures obtained from chicken caecum.</title>
        <authorList>
            <person name="Medvecky M."/>
            <person name="Cejkova D."/>
            <person name="Polansky O."/>
            <person name="Karasova D."/>
            <person name="Kubasova T."/>
            <person name="Cizek A."/>
            <person name="Rychlik I."/>
        </authorList>
    </citation>
    <scope>NUCLEOTIDE SEQUENCE [LARGE SCALE GENOMIC DNA]</scope>
    <source>
        <strain evidence="10">An90</strain>
    </source>
</reference>
<dbReference type="Gene3D" id="3.90.226.10">
    <property type="entry name" value="2-enoyl-CoA Hydratase, Chain A, domain 1"/>
    <property type="match status" value="1"/>
</dbReference>
<dbReference type="OrthoDB" id="9815657at2"/>
<sequence>MKRIYIFALLLFLAAALPSCRKDAPELMNPGEIELSQTPSQVFKTFWHGMNNSYGFWDIDPTDWDRVYDEYLPLFEALDGTDPETEEEAAELFGTMQTLFTQICGKLIDHHLSISFYPESEYKFTVSPASLDIRARDYFHDAIIGNIISTCIEANRQAGRIEEFVQGRYEVEGDSDNMAAISYKIDGVIYLRFSGFAFQGVLQKDPGGTVEQVLRNYQRMLLETPDIKGVIIDVRDNGGGYLADMQEVLAPMIDTDLLIGYTRVKEGLGRLDYGPWVPCILSPAENHRKVEAPIVVLANLNSVSMSEMTCMAVSALPNGCVVGERTYGGTGPLAGDYKFAYSGAWENSAVSVYGSTAVMKDARGKIHEGVGIVPHIEVLQTPEVEAEMRSGVDPQLERALEYIRTGK</sequence>
<evidence type="ECO:0000313" key="10">
    <source>
        <dbReference type="Proteomes" id="UP000195772"/>
    </source>
</evidence>
<comment type="similarity">
    <text evidence="2">Belongs to the peptidase S41B family.</text>
</comment>
<evidence type="ECO:0000256" key="6">
    <source>
        <dbReference type="ARBA" id="ARBA00022825"/>
    </source>
</evidence>
<dbReference type="EMBL" id="NFHB01000003">
    <property type="protein sequence ID" value="OUN03897.1"/>
    <property type="molecule type" value="Genomic_DNA"/>
</dbReference>
<organism evidence="9 10">
    <name type="scientific">Alistipes onderdonkii</name>
    <dbReference type="NCBI Taxonomy" id="328813"/>
    <lineage>
        <taxon>Bacteria</taxon>
        <taxon>Pseudomonadati</taxon>
        <taxon>Bacteroidota</taxon>
        <taxon>Bacteroidia</taxon>
        <taxon>Bacteroidales</taxon>
        <taxon>Rikenellaceae</taxon>
        <taxon>Alistipes</taxon>
    </lineage>
</organism>